<evidence type="ECO:0000313" key="2">
    <source>
        <dbReference type="Proteomes" id="UP000501168"/>
    </source>
</evidence>
<dbReference type="AlphaFoldDB" id="A0A6G9IA56"/>
<name>A0A6G9IA56_9GAMM</name>
<evidence type="ECO:0000313" key="1">
    <source>
        <dbReference type="EMBL" id="QIQ20604.1"/>
    </source>
</evidence>
<protein>
    <submittedName>
        <fullName evidence="1">Uncharacterized protein</fullName>
    </submittedName>
</protein>
<sequence>MLLLAFYHLLNKMTDYIEEIKLKGLTPLNTNLF</sequence>
<reference evidence="1 2" key="1">
    <citation type="submission" date="2020-03" db="EMBL/GenBank/DDBJ databases">
        <title>Complete genome sequence of Orbus sp. IPMB12 (BCRC 80908).</title>
        <authorList>
            <person name="Lo W.-S."/>
            <person name="Chang T.-H."/>
            <person name="Kuo C.-H."/>
        </authorList>
    </citation>
    <scope>NUCLEOTIDE SEQUENCE [LARGE SCALE GENOMIC DNA]</scope>
    <source>
        <strain evidence="1 2">IPMB12</strain>
    </source>
</reference>
<gene>
    <name evidence="1" type="ORF">IPMB12_02225</name>
</gene>
<accession>A0A6G9IA56</accession>
<dbReference type="InParanoid" id="A0A6G9IA56"/>
<keyword evidence="2" id="KW-1185">Reference proteome</keyword>
<proteinExistence type="predicted"/>
<dbReference type="Proteomes" id="UP000501168">
    <property type="component" value="Chromosome"/>
</dbReference>
<dbReference type="EMBL" id="CP050253">
    <property type="protein sequence ID" value="QIQ20604.1"/>
    <property type="molecule type" value="Genomic_DNA"/>
</dbReference>
<dbReference type="KEGG" id="orb:IPMB12_02225"/>
<organism evidence="1 2">
    <name type="scientific">Zophobihabitans entericus</name>
    <dbReference type="NCBI Taxonomy" id="1635327"/>
    <lineage>
        <taxon>Bacteria</taxon>
        <taxon>Pseudomonadati</taxon>
        <taxon>Pseudomonadota</taxon>
        <taxon>Gammaproteobacteria</taxon>
        <taxon>Orbales</taxon>
        <taxon>Orbaceae</taxon>
        <taxon>Zophobihabitans</taxon>
    </lineage>
</organism>